<accession>A0ABP0F200</accession>
<name>A0ABP0F200_CLALP</name>
<protein>
    <submittedName>
        <fullName evidence="1">Uncharacterized protein</fullName>
    </submittedName>
</protein>
<gene>
    <name evidence="1" type="ORF">CVLEPA_LOCUS2565</name>
</gene>
<organism evidence="1 2">
    <name type="scientific">Clavelina lepadiformis</name>
    <name type="common">Light-bulb sea squirt</name>
    <name type="synonym">Ascidia lepadiformis</name>
    <dbReference type="NCBI Taxonomy" id="159417"/>
    <lineage>
        <taxon>Eukaryota</taxon>
        <taxon>Metazoa</taxon>
        <taxon>Chordata</taxon>
        <taxon>Tunicata</taxon>
        <taxon>Ascidiacea</taxon>
        <taxon>Aplousobranchia</taxon>
        <taxon>Clavelinidae</taxon>
        <taxon>Clavelina</taxon>
    </lineage>
</organism>
<keyword evidence="2" id="KW-1185">Reference proteome</keyword>
<comment type="caution">
    <text evidence="1">The sequence shown here is derived from an EMBL/GenBank/DDBJ whole genome shotgun (WGS) entry which is preliminary data.</text>
</comment>
<proteinExistence type="predicted"/>
<evidence type="ECO:0000313" key="1">
    <source>
        <dbReference type="EMBL" id="CAK8672891.1"/>
    </source>
</evidence>
<evidence type="ECO:0000313" key="2">
    <source>
        <dbReference type="Proteomes" id="UP001642483"/>
    </source>
</evidence>
<sequence>MTAIYGIKDFWAYDALNSYPLHGQLDTGKPTEGPRQVNIGERAATLPHDTDTLRHRQKVRYKMCKGTIVTMPPLKGVKTTQSSISVTSKIFWPKFSLHNLTQKFSDVRKFQGSQVSIKKIVLTKNWKGYNCTTKVHSVYAYYSTKC</sequence>
<reference evidence="1 2" key="1">
    <citation type="submission" date="2024-02" db="EMBL/GenBank/DDBJ databases">
        <authorList>
            <person name="Daric V."/>
            <person name="Darras S."/>
        </authorList>
    </citation>
    <scope>NUCLEOTIDE SEQUENCE [LARGE SCALE GENOMIC DNA]</scope>
</reference>
<dbReference type="Proteomes" id="UP001642483">
    <property type="component" value="Unassembled WGS sequence"/>
</dbReference>
<dbReference type="EMBL" id="CAWYQH010000001">
    <property type="protein sequence ID" value="CAK8672891.1"/>
    <property type="molecule type" value="Genomic_DNA"/>
</dbReference>